<sequence length="541" mass="60730">MLRDEISVCRLTRLAVERHYRDLAHGGARGLVFRLDMASHVLSFFPRFCRHSKGEWAGKPVDLADWQAFWLAVEFGWYNTTGKRRFRTWYEEVARKNGKSTKLAGLGIYLFAADGEPGAEVYTAATKLEQAKITHNEAQMMVGQSPALRQLVTAQHEKLFIAGTSCKYVPLGADANTSDGLNVHGAIIDELHAHPNRLLWDVIDSGRGSRRNSLMHAITTAGFDQEGSICLEQRQYLISILEGTLEDDSFGGVIYTLDPEDEWRDESAWCKANPNLGVSVFLDELRSQARKAAGVPAAQFNFLTKRLNLWTQQIDAWLSLDAWDKGSEAFEESLLLDRPCFGGLDLASTTDLTAWILVFPPCPRDPHWRVVCRFFVPEDNMPLRERKDRVPYQLWAQQGHIIATPGNVVDQEMIRQQILADADVYDLREVAFDEWNSAKLATELGEAGILMVKIPQNFGGLSTPTKHLEGLVLAGRLMHAGNPVLRWNAGNVVLLRDTNDNYRPNKKKSRDRIDGIVALCMALNRALFGGEDEMEPGIILL</sequence>
<evidence type="ECO:0000259" key="1">
    <source>
        <dbReference type="Pfam" id="PF03354"/>
    </source>
</evidence>
<dbReference type="Proteomes" id="UP000037939">
    <property type="component" value="Unassembled WGS sequence"/>
</dbReference>
<accession>A0A0N0XIM0</accession>
<comment type="caution">
    <text evidence="3">The sequence shown here is derived from an EMBL/GenBank/DDBJ whole genome shotgun (WGS) entry which is preliminary data.</text>
</comment>
<dbReference type="InterPro" id="IPR046461">
    <property type="entry name" value="TerL_ATPase"/>
</dbReference>
<dbReference type="Pfam" id="PF20441">
    <property type="entry name" value="TerL_nuclease"/>
    <property type="match status" value="1"/>
</dbReference>
<gene>
    <name evidence="3" type="ORF">WG78_11020</name>
</gene>
<organism evidence="3 4">
    <name type="scientific">Amantichitinum ursilacus</name>
    <dbReference type="NCBI Taxonomy" id="857265"/>
    <lineage>
        <taxon>Bacteria</taxon>
        <taxon>Pseudomonadati</taxon>
        <taxon>Pseudomonadota</taxon>
        <taxon>Betaproteobacteria</taxon>
        <taxon>Neisseriales</taxon>
        <taxon>Chitinibacteraceae</taxon>
        <taxon>Amantichitinum</taxon>
    </lineage>
</organism>
<evidence type="ECO:0000313" key="4">
    <source>
        <dbReference type="Proteomes" id="UP000037939"/>
    </source>
</evidence>
<dbReference type="PANTHER" id="PTHR41287">
    <property type="match status" value="1"/>
</dbReference>
<dbReference type="AlphaFoldDB" id="A0A0N0XIM0"/>
<dbReference type="PANTHER" id="PTHR41287:SF1">
    <property type="entry name" value="PROTEIN YMFN"/>
    <property type="match status" value="1"/>
</dbReference>
<dbReference type="GO" id="GO:0004519">
    <property type="term" value="F:endonuclease activity"/>
    <property type="evidence" value="ECO:0007669"/>
    <property type="project" value="InterPro"/>
</dbReference>
<proteinExistence type="predicted"/>
<dbReference type="PATRIC" id="fig|857265.3.peg.2263"/>
<dbReference type="Gene3D" id="3.40.50.300">
    <property type="entry name" value="P-loop containing nucleotide triphosphate hydrolases"/>
    <property type="match status" value="1"/>
</dbReference>
<dbReference type="STRING" id="857265.WG78_11020"/>
<feature type="domain" description="Terminase large subunit-like endonuclease" evidence="2">
    <location>
        <begin position="246"/>
        <end position="527"/>
    </location>
</feature>
<evidence type="ECO:0000313" key="3">
    <source>
        <dbReference type="EMBL" id="KPC53017.1"/>
    </source>
</evidence>
<dbReference type="OrthoDB" id="9760250at2"/>
<dbReference type="InterPro" id="IPR027417">
    <property type="entry name" value="P-loop_NTPase"/>
</dbReference>
<feature type="domain" description="Terminase large subunit-like ATPase" evidence="1">
    <location>
        <begin position="65"/>
        <end position="236"/>
    </location>
</feature>
<dbReference type="EMBL" id="LAQT01000008">
    <property type="protein sequence ID" value="KPC53017.1"/>
    <property type="molecule type" value="Genomic_DNA"/>
</dbReference>
<dbReference type="InterPro" id="IPR005021">
    <property type="entry name" value="Terminase_largesu-like"/>
</dbReference>
<keyword evidence="4" id="KW-1185">Reference proteome</keyword>
<name>A0A0N0XIM0_9NEIS</name>
<protein>
    <submittedName>
        <fullName evidence="3">Phage Terminase</fullName>
    </submittedName>
</protein>
<reference evidence="3 4" key="1">
    <citation type="submission" date="2015-07" db="EMBL/GenBank/DDBJ databases">
        <title>Draft genome sequence of the Amantichitinum ursilacus IGB-41, a new chitin-degrading bacterium.</title>
        <authorList>
            <person name="Kirstahler P."/>
            <person name="Guenther M."/>
            <person name="Grumaz C."/>
            <person name="Rupp S."/>
            <person name="Zibek S."/>
            <person name="Sohn K."/>
        </authorList>
    </citation>
    <scope>NUCLEOTIDE SEQUENCE [LARGE SCALE GENOMIC DNA]</scope>
    <source>
        <strain evidence="3 4">IGB-41</strain>
    </source>
</reference>
<dbReference type="InterPro" id="IPR046462">
    <property type="entry name" value="TerL_nuclease"/>
</dbReference>
<dbReference type="Pfam" id="PF03354">
    <property type="entry name" value="TerL_ATPase"/>
    <property type="match status" value="1"/>
</dbReference>
<evidence type="ECO:0000259" key="2">
    <source>
        <dbReference type="Pfam" id="PF20441"/>
    </source>
</evidence>